<keyword evidence="4" id="KW-1185">Reference proteome</keyword>
<feature type="compositionally biased region" description="Polar residues" evidence="1">
    <location>
        <begin position="575"/>
        <end position="584"/>
    </location>
</feature>
<feature type="compositionally biased region" description="Pro residues" evidence="1">
    <location>
        <begin position="140"/>
        <end position="151"/>
    </location>
</feature>
<evidence type="ECO:0000256" key="2">
    <source>
        <dbReference type="SAM" id="Phobius"/>
    </source>
</evidence>
<feature type="region of interest" description="Disordered" evidence="1">
    <location>
        <begin position="451"/>
        <end position="612"/>
    </location>
</feature>
<feature type="compositionally biased region" description="Basic and acidic residues" evidence="1">
    <location>
        <begin position="594"/>
        <end position="612"/>
    </location>
</feature>
<accession>A0A9Q1DRW1</accession>
<comment type="caution">
    <text evidence="3">The sequence shown here is derived from an EMBL/GenBank/DDBJ whole genome shotgun (WGS) entry which is preliminary data.</text>
</comment>
<protein>
    <recommendedName>
        <fullName evidence="5">Actinodin1</fullName>
    </recommendedName>
</protein>
<sequence length="612" mass="69538">MLSESKKLNMARGGERAVYYIFAGVVLATALLPDFLGAGPVGHRQKGDAGETKLVRHKRNISWYKQHSDFWNWYKYFTDTGNTKGVEELDRVYLTYLQNKNRAEGRRSYKLYLRHLGDIYKSCAESDDPNCVASYTTRPKPTPKPEPPKPAPMKTCDPYRDLYCLFSMMYPKAPIRAPAPVKAPAPVLAPVAPGKSPASGYYYYSPIQKPFLSAQQKAELLRICDAKDVECMQYHLRAAYGYTPSGGPAPSYAHLGCDPERDLNCRPQLVQKAPSGMFHRYPTCDLTTDPYCLMRMHQAGQNQEAAAPPSALKRPCNPLVDNGCNPLTATRFVDLSRYMQTQEKGREQDPQDEPAPARGLACDPRYDSYCQYHVTTAAMMRRPPAPPPPPTEEPLVHPELGVRGKTKEGYTCYIGYDKECYPLPGRRVAQTWPSARAFGFGRGLRREEAYEPHLNEDGTRNGVIEPDPDCDPEYDFNCRLRRADSPAQPRPAVPAPEERPQEQQVTEEHRDEPDHHEEPHHQGEPYEEEPRHQQDPYAQAPGYEQHHHEQQPEAPAYDQQHYEPYQSGQEDPYASQDQPGSQFDSLGGYGDQYPRYDDGQDHRSYTGEYRKK</sequence>
<dbReference type="AlphaFoldDB" id="A0A9Q1DRW1"/>
<keyword evidence="2" id="KW-0812">Transmembrane</keyword>
<evidence type="ECO:0000313" key="4">
    <source>
        <dbReference type="Proteomes" id="UP001152803"/>
    </source>
</evidence>
<feature type="transmembrane region" description="Helical" evidence="2">
    <location>
        <begin position="17"/>
        <end position="36"/>
    </location>
</feature>
<evidence type="ECO:0000313" key="3">
    <source>
        <dbReference type="EMBL" id="KAJ8279265.1"/>
    </source>
</evidence>
<proteinExistence type="predicted"/>
<feature type="compositionally biased region" description="Basic and acidic residues" evidence="1">
    <location>
        <begin position="496"/>
        <end position="534"/>
    </location>
</feature>
<feature type="region of interest" description="Disordered" evidence="1">
    <location>
        <begin position="134"/>
        <end position="154"/>
    </location>
</feature>
<evidence type="ECO:0000256" key="1">
    <source>
        <dbReference type="SAM" id="MobiDB-lite"/>
    </source>
</evidence>
<gene>
    <name evidence="3" type="ORF">COCON_G00063310</name>
</gene>
<name>A0A9Q1DRW1_CONCO</name>
<keyword evidence="2" id="KW-0472">Membrane</keyword>
<reference evidence="3" key="1">
    <citation type="journal article" date="2023" name="Science">
        <title>Genome structures resolve the early diversification of teleost fishes.</title>
        <authorList>
            <person name="Parey E."/>
            <person name="Louis A."/>
            <person name="Montfort J."/>
            <person name="Bouchez O."/>
            <person name="Roques C."/>
            <person name="Iampietro C."/>
            <person name="Lluch J."/>
            <person name="Castinel A."/>
            <person name="Donnadieu C."/>
            <person name="Desvignes T."/>
            <person name="Floi Bucao C."/>
            <person name="Jouanno E."/>
            <person name="Wen M."/>
            <person name="Mejri S."/>
            <person name="Dirks R."/>
            <person name="Jansen H."/>
            <person name="Henkel C."/>
            <person name="Chen W.J."/>
            <person name="Zahm M."/>
            <person name="Cabau C."/>
            <person name="Klopp C."/>
            <person name="Thompson A.W."/>
            <person name="Robinson-Rechavi M."/>
            <person name="Braasch I."/>
            <person name="Lecointre G."/>
            <person name="Bobe J."/>
            <person name="Postlethwait J.H."/>
            <person name="Berthelot C."/>
            <person name="Roest Crollius H."/>
            <person name="Guiguen Y."/>
        </authorList>
    </citation>
    <scope>NUCLEOTIDE SEQUENCE</scope>
    <source>
        <strain evidence="3">Concon-B</strain>
    </source>
</reference>
<dbReference type="OrthoDB" id="8682554at2759"/>
<dbReference type="EMBL" id="JAFJMO010000004">
    <property type="protein sequence ID" value="KAJ8279265.1"/>
    <property type="molecule type" value="Genomic_DNA"/>
</dbReference>
<evidence type="ECO:0008006" key="5">
    <source>
        <dbReference type="Google" id="ProtNLM"/>
    </source>
</evidence>
<organism evidence="3 4">
    <name type="scientific">Conger conger</name>
    <name type="common">Conger eel</name>
    <name type="synonym">Muraena conger</name>
    <dbReference type="NCBI Taxonomy" id="82655"/>
    <lineage>
        <taxon>Eukaryota</taxon>
        <taxon>Metazoa</taxon>
        <taxon>Chordata</taxon>
        <taxon>Craniata</taxon>
        <taxon>Vertebrata</taxon>
        <taxon>Euteleostomi</taxon>
        <taxon>Actinopterygii</taxon>
        <taxon>Neopterygii</taxon>
        <taxon>Teleostei</taxon>
        <taxon>Anguilliformes</taxon>
        <taxon>Congridae</taxon>
        <taxon>Conger</taxon>
    </lineage>
</organism>
<keyword evidence="2" id="KW-1133">Transmembrane helix</keyword>
<dbReference type="Proteomes" id="UP001152803">
    <property type="component" value="Unassembled WGS sequence"/>
</dbReference>